<dbReference type="SMART" id="SM00737">
    <property type="entry name" value="ML"/>
    <property type="match status" value="1"/>
</dbReference>
<dbReference type="CDD" id="cd00917">
    <property type="entry name" value="PG-PI_TP"/>
    <property type="match status" value="1"/>
</dbReference>
<evidence type="ECO:0000256" key="8">
    <source>
        <dbReference type="SAM" id="SignalP"/>
    </source>
</evidence>
<dbReference type="Pfam" id="PF02221">
    <property type="entry name" value="E1_DerP2_DerF2"/>
    <property type="match status" value="1"/>
</dbReference>
<evidence type="ECO:0000313" key="11">
    <source>
        <dbReference type="Proteomes" id="UP001338582"/>
    </source>
</evidence>
<dbReference type="Proteomes" id="UP001338582">
    <property type="component" value="Chromosome 3"/>
</dbReference>
<feature type="domain" description="MD-2-related lipid-recognition" evidence="9">
    <location>
        <begin position="63"/>
        <end position="184"/>
    </location>
</feature>
<dbReference type="EMBL" id="CP138896">
    <property type="protein sequence ID" value="WPK25406.1"/>
    <property type="molecule type" value="Genomic_DNA"/>
</dbReference>
<dbReference type="InterPro" id="IPR003172">
    <property type="entry name" value="ML_dom"/>
</dbReference>
<dbReference type="PANTHER" id="PTHR11306:SF0">
    <property type="entry name" value="PHOSPHATIDYLGLYCEROL_PHOSPHATIDYLINOSITOL TRANSFER PROTEIN"/>
    <property type="match status" value="1"/>
</dbReference>
<protein>
    <recommendedName>
        <fullName evidence="4">Phosphatidylglycerol/phosphatidylinositol transfer protein</fullName>
    </recommendedName>
</protein>
<dbReference type="RefSeq" id="XP_062877788.1">
    <property type="nucleotide sequence ID" value="XM_063021718.1"/>
</dbReference>
<reference evidence="10 11" key="1">
    <citation type="submission" date="2023-10" db="EMBL/GenBank/DDBJ databases">
        <title>Draft Genome Sequence of Candida saopaulonensis from a very Premature Infant with Sepsis.</title>
        <authorList>
            <person name="Ning Y."/>
            <person name="Dai R."/>
            <person name="Xiao M."/>
            <person name="Xu Y."/>
            <person name="Yan Q."/>
            <person name="Zhang L."/>
        </authorList>
    </citation>
    <scope>NUCLEOTIDE SEQUENCE [LARGE SCALE GENOMIC DNA]</scope>
    <source>
        <strain evidence="10 11">19XY460</strain>
    </source>
</reference>
<evidence type="ECO:0000259" key="9">
    <source>
        <dbReference type="SMART" id="SM00737"/>
    </source>
</evidence>
<organism evidence="10 11">
    <name type="scientific">Australozyma saopauloensis</name>
    <dbReference type="NCBI Taxonomy" id="291208"/>
    <lineage>
        <taxon>Eukaryota</taxon>
        <taxon>Fungi</taxon>
        <taxon>Dikarya</taxon>
        <taxon>Ascomycota</taxon>
        <taxon>Saccharomycotina</taxon>
        <taxon>Pichiomycetes</taxon>
        <taxon>Metschnikowiaceae</taxon>
        <taxon>Australozyma</taxon>
    </lineage>
</organism>
<evidence type="ECO:0000256" key="7">
    <source>
        <dbReference type="ARBA" id="ARBA00023055"/>
    </source>
</evidence>
<dbReference type="SUPFAM" id="SSF81296">
    <property type="entry name" value="E set domains"/>
    <property type="match status" value="1"/>
</dbReference>
<keyword evidence="6 8" id="KW-0732">Signal</keyword>
<dbReference type="KEGG" id="asau:88173783"/>
<dbReference type="GeneID" id="88173783"/>
<comment type="subunit">
    <text evidence="3">Monomer.</text>
</comment>
<dbReference type="InterPro" id="IPR014756">
    <property type="entry name" value="Ig_E-set"/>
</dbReference>
<evidence type="ECO:0000313" key="10">
    <source>
        <dbReference type="EMBL" id="WPK25406.1"/>
    </source>
</evidence>
<keyword evidence="7" id="KW-0445">Lipid transport</keyword>
<gene>
    <name evidence="10" type="ORF">PUMCH_002719</name>
</gene>
<dbReference type="FunFam" id="2.60.40.770:FF:000004">
    <property type="entry name" value="Phosphatidylglycerol/phosphatidylinositol transfer protein"/>
    <property type="match status" value="1"/>
</dbReference>
<evidence type="ECO:0000256" key="2">
    <source>
        <dbReference type="ARBA" id="ARBA00006370"/>
    </source>
</evidence>
<dbReference type="InterPro" id="IPR039670">
    <property type="entry name" value="NPC2-like"/>
</dbReference>
<dbReference type="PANTHER" id="PTHR11306">
    <property type="entry name" value="NIEMANN PICK TYPE C2 PROTEIN NPC2-RELATED"/>
    <property type="match status" value="1"/>
</dbReference>
<sequence>MVCIQKLALAAFAASSSAFLIPSLEEIVDAFGHKEQIQEAQIIDTFEGLPNPNEKPIPGNAPIVQCEALNPQILDLQEVIIDPSPPVKGQNLTFSATGYLSKDVEDGAYVEVDVRFGFIRLIHQTYDLCEQVENVDLECPIKKGKQVITKQVEIPAEVPPGKYVVNARAFDKDDKLITCLTATVEFPATGAGLL</sequence>
<keyword evidence="5" id="KW-0813">Transport</keyword>
<evidence type="ECO:0000256" key="5">
    <source>
        <dbReference type="ARBA" id="ARBA00022448"/>
    </source>
</evidence>
<dbReference type="GO" id="GO:0032366">
    <property type="term" value="P:intracellular sterol transport"/>
    <property type="evidence" value="ECO:0007669"/>
    <property type="project" value="InterPro"/>
</dbReference>
<evidence type="ECO:0000256" key="1">
    <source>
        <dbReference type="ARBA" id="ARBA00002053"/>
    </source>
</evidence>
<evidence type="ECO:0000256" key="4">
    <source>
        <dbReference type="ARBA" id="ARBA00016056"/>
    </source>
</evidence>
<name>A0AAX4HA16_9ASCO</name>
<dbReference type="Gene3D" id="2.60.40.770">
    <property type="match status" value="1"/>
</dbReference>
<feature type="chain" id="PRO_5043634970" description="Phosphatidylglycerol/phosphatidylinositol transfer protein" evidence="8">
    <location>
        <begin position="19"/>
        <end position="194"/>
    </location>
</feature>
<evidence type="ECO:0000256" key="3">
    <source>
        <dbReference type="ARBA" id="ARBA00011245"/>
    </source>
</evidence>
<comment type="similarity">
    <text evidence="2">Belongs to the NPC2 family.</text>
</comment>
<feature type="signal peptide" evidence="8">
    <location>
        <begin position="1"/>
        <end position="18"/>
    </location>
</feature>
<keyword evidence="11" id="KW-1185">Reference proteome</keyword>
<accession>A0AAX4HA16</accession>
<evidence type="ECO:0000256" key="6">
    <source>
        <dbReference type="ARBA" id="ARBA00022729"/>
    </source>
</evidence>
<dbReference type="InterPro" id="IPR033917">
    <property type="entry name" value="ML_PG-PI_TP"/>
</dbReference>
<dbReference type="AlphaFoldDB" id="A0AAX4HA16"/>
<proteinExistence type="inferred from homology"/>
<comment type="function">
    <text evidence="1">Catalyzes the intermembrane transfer of phosphatidylglycerol and phosphatidylinositol.</text>
</comment>
<dbReference type="GO" id="GO:0032934">
    <property type="term" value="F:sterol binding"/>
    <property type="evidence" value="ECO:0007669"/>
    <property type="project" value="InterPro"/>
</dbReference>